<sequence length="116" mass="13335">MGSNVEAEVKVKLLKQPRGVKGATIDMSQLHKDLETIVTDESFYIQRDTFVAQQECRWYSIEEDMRKLSAMYPGVLFTVKSDVPDYGEDPVVQYFYEGKTHKAVITYSPFDESLLN</sequence>
<evidence type="ECO:0000313" key="1">
    <source>
        <dbReference type="EMBL" id="AMM43974.1"/>
    </source>
</evidence>
<keyword evidence="2" id="KW-1185">Reference proteome</keyword>
<protein>
    <submittedName>
        <fullName evidence="1">Uncharacterized protein</fullName>
    </submittedName>
</protein>
<accession>A0A1L2CVD4</accession>
<name>A0A1L2CVD4_9CAUD</name>
<gene>
    <name evidence="1" type="ORF">CBB_411</name>
</gene>
<evidence type="ECO:0000313" key="2">
    <source>
        <dbReference type="Proteomes" id="UP000223891"/>
    </source>
</evidence>
<proteinExistence type="predicted"/>
<organism evidence="1 2">
    <name type="scientific">Pectobacterium phage vB_PcaM_CBB</name>
    <dbReference type="NCBI Taxonomy" id="2772511"/>
    <lineage>
        <taxon>Viruses</taxon>
        <taxon>Duplodnaviria</taxon>
        <taxon>Heunggongvirae</taxon>
        <taxon>Uroviricota</taxon>
        <taxon>Caudoviricetes</taxon>
        <taxon>Mimasvirus</taxon>
        <taxon>Mimasvirus CBB</taxon>
    </lineage>
</organism>
<dbReference type="EMBL" id="KU574722">
    <property type="protein sequence ID" value="AMM43974.1"/>
    <property type="molecule type" value="Genomic_DNA"/>
</dbReference>
<dbReference type="Proteomes" id="UP000223891">
    <property type="component" value="Segment"/>
</dbReference>
<reference evidence="2" key="1">
    <citation type="submission" date="2016-01" db="EMBL/GenBank/DDBJ databases">
        <title>Isolation and Characterization of Enterobacteria phage CBB.</title>
        <authorList>
            <person name="Buttimer C.T.H."/>
            <person name="Hendrix H."/>
            <person name="Alexandre H."/>
            <person name="O'Mahony J."/>
            <person name="Lavigne R."/>
            <person name="Coffey A."/>
        </authorList>
    </citation>
    <scope>NUCLEOTIDE SEQUENCE [LARGE SCALE GENOMIC DNA]</scope>
</reference>